<dbReference type="Proteomes" id="UP000243053">
    <property type="component" value="Unassembled WGS sequence"/>
</dbReference>
<sequence>MSLDIEVINSLKSLPCFGEIQTIDCLTNGLSQTAIKVTTASQTFFAKKLHHDTAITEAYCALTCSTENREQDSKQHLSPDVIYHDQEWLVTAFIQGMTLAESSLEVEKKILTALALMTKLHQLPVSGSKQAIPLLDATQSTKRLLTKPARFLVPQSPILDKVTKCLTLIITRLSEASTSANVLCHGDMNFTNILVDDNRHPWLIDFECAHIAPVEFDLAMFIAVNNLPTQHLNEIVENYIKLSPDYCCNHELLIHYILYSFFINGLWYFDNITCDSKDSDERNQKLYYRLAIEQWSAFDNFAIECAIEIPKLIPLIS</sequence>
<evidence type="ECO:0000313" key="2">
    <source>
        <dbReference type="EMBL" id="OUR75177.1"/>
    </source>
</evidence>
<evidence type="ECO:0000313" key="3">
    <source>
        <dbReference type="Proteomes" id="UP000243053"/>
    </source>
</evidence>
<dbReference type="SUPFAM" id="SSF56112">
    <property type="entry name" value="Protein kinase-like (PK-like)"/>
    <property type="match status" value="1"/>
</dbReference>
<name>A0A1Y5E3E4_COLPS</name>
<dbReference type="EMBL" id="MAAF01000112">
    <property type="protein sequence ID" value="OUR75177.1"/>
    <property type="molecule type" value="Genomic_DNA"/>
</dbReference>
<reference evidence="3" key="1">
    <citation type="journal article" date="2017" name="Proc. Natl. Acad. Sci. U.S.A.">
        <title>Simulation of Deepwater Horizon oil plume reveals substrate specialization within a complex community of hydrocarbon degraders.</title>
        <authorList>
            <person name="Hu P."/>
            <person name="Dubinsky E.A."/>
            <person name="Probst A.J."/>
            <person name="Wang J."/>
            <person name="Sieber C.M.K."/>
            <person name="Tom L.M."/>
            <person name="Gardinali P."/>
            <person name="Banfield J.F."/>
            <person name="Atlas R.M."/>
            <person name="Andersen G.L."/>
        </authorList>
    </citation>
    <scope>NUCLEOTIDE SEQUENCE [LARGE SCALE GENOMIC DNA]</scope>
</reference>
<dbReference type="GO" id="GO:0006646">
    <property type="term" value="P:phosphatidylethanolamine biosynthetic process"/>
    <property type="evidence" value="ECO:0007669"/>
    <property type="project" value="TreeGrafter"/>
</dbReference>
<comment type="caution">
    <text evidence="2">The sequence shown here is derived from an EMBL/GenBank/DDBJ whole genome shotgun (WGS) entry which is preliminary data.</text>
</comment>
<organism evidence="2 3">
    <name type="scientific">Colwellia psychrerythraea</name>
    <name type="common">Vibrio psychroerythus</name>
    <dbReference type="NCBI Taxonomy" id="28229"/>
    <lineage>
        <taxon>Bacteria</taxon>
        <taxon>Pseudomonadati</taxon>
        <taxon>Pseudomonadota</taxon>
        <taxon>Gammaproteobacteria</taxon>
        <taxon>Alteromonadales</taxon>
        <taxon>Colwelliaceae</taxon>
        <taxon>Colwellia</taxon>
    </lineage>
</organism>
<dbReference type="Gene3D" id="3.90.1200.10">
    <property type="match status" value="1"/>
</dbReference>
<dbReference type="PANTHER" id="PTHR22603">
    <property type="entry name" value="CHOLINE/ETHANOALAMINE KINASE"/>
    <property type="match status" value="1"/>
</dbReference>
<dbReference type="InterPro" id="IPR011009">
    <property type="entry name" value="Kinase-like_dom_sf"/>
</dbReference>
<dbReference type="AlphaFoldDB" id="A0A1Y5E3E4"/>
<dbReference type="Pfam" id="PF01636">
    <property type="entry name" value="APH"/>
    <property type="match status" value="1"/>
</dbReference>
<dbReference type="GO" id="GO:0005737">
    <property type="term" value="C:cytoplasm"/>
    <property type="evidence" value="ECO:0007669"/>
    <property type="project" value="TreeGrafter"/>
</dbReference>
<dbReference type="PANTHER" id="PTHR22603:SF66">
    <property type="entry name" value="ETHANOLAMINE KINASE"/>
    <property type="match status" value="1"/>
</dbReference>
<evidence type="ECO:0000259" key="1">
    <source>
        <dbReference type="Pfam" id="PF01636"/>
    </source>
</evidence>
<accession>A0A1Y5E3E4</accession>
<feature type="domain" description="Aminoglycoside phosphotransferase" evidence="1">
    <location>
        <begin position="79"/>
        <end position="239"/>
    </location>
</feature>
<dbReference type="InterPro" id="IPR002575">
    <property type="entry name" value="Aminoglycoside_PTrfase"/>
</dbReference>
<dbReference type="GO" id="GO:0004305">
    <property type="term" value="F:ethanolamine kinase activity"/>
    <property type="evidence" value="ECO:0007669"/>
    <property type="project" value="TreeGrafter"/>
</dbReference>
<protein>
    <recommendedName>
        <fullName evidence="1">Aminoglycoside phosphotransferase domain-containing protein</fullName>
    </recommendedName>
</protein>
<gene>
    <name evidence="2" type="ORF">A9Q75_18270</name>
</gene>
<proteinExistence type="predicted"/>